<sequence>MTIEERLQRLEDDRAIRDLKARYLRACDAKDPDGIAATMIPDALIAYEGFPEFRDRDAFIAIYRQFGCAPGIFDIHHGGNGVISFESADRATGQWSLLFHNIALADRTITQFGVEYQDVYVRHSDGWLIAETRSTRKSCLIHRVDGNGHPLVVTMGDAPAQFGELA</sequence>
<reference evidence="2 3" key="1">
    <citation type="submission" date="2020-01" db="EMBL/GenBank/DDBJ databases">
        <title>Sphingomonas sp. strain CSW-10.</title>
        <authorList>
            <person name="Chen W.-M."/>
        </authorList>
    </citation>
    <scope>NUCLEOTIDE SEQUENCE [LARGE SCALE GENOMIC DNA]</scope>
    <source>
        <strain evidence="2 3">CSW-10</strain>
    </source>
</reference>
<accession>A0A6M4AQM7</accession>
<dbReference type="InterPro" id="IPR037401">
    <property type="entry name" value="SnoaL-like"/>
</dbReference>
<feature type="domain" description="SnoaL-like" evidence="1">
    <location>
        <begin position="8"/>
        <end position="132"/>
    </location>
</feature>
<evidence type="ECO:0000313" key="2">
    <source>
        <dbReference type="EMBL" id="QJQ31335.1"/>
    </source>
</evidence>
<dbReference type="KEGG" id="slan:GV829_01830"/>
<dbReference type="RefSeq" id="WP_169943552.1">
    <property type="nucleotide sequence ID" value="NZ_CP053015.1"/>
</dbReference>
<keyword evidence="3" id="KW-1185">Reference proteome</keyword>
<dbReference type="Pfam" id="PF13577">
    <property type="entry name" value="SnoaL_4"/>
    <property type="match status" value="1"/>
</dbReference>
<name>A0A6M4AQM7_9SPHN</name>
<dbReference type="InterPro" id="IPR032710">
    <property type="entry name" value="NTF2-like_dom_sf"/>
</dbReference>
<dbReference type="EMBL" id="CP053015">
    <property type="protein sequence ID" value="QJQ31335.1"/>
    <property type="molecule type" value="Genomic_DNA"/>
</dbReference>
<evidence type="ECO:0000259" key="1">
    <source>
        <dbReference type="Pfam" id="PF13577"/>
    </source>
</evidence>
<proteinExistence type="predicted"/>
<dbReference type="Gene3D" id="3.10.450.50">
    <property type="match status" value="1"/>
</dbReference>
<evidence type="ECO:0000313" key="3">
    <source>
        <dbReference type="Proteomes" id="UP000503018"/>
    </source>
</evidence>
<protein>
    <submittedName>
        <fullName evidence="2">Nuclear transport factor 2 family protein</fullName>
    </submittedName>
</protein>
<organism evidence="2 3">
    <name type="scientific">Sphingomonas lacunae</name>
    <dbReference type="NCBI Taxonomy" id="2698828"/>
    <lineage>
        <taxon>Bacteria</taxon>
        <taxon>Pseudomonadati</taxon>
        <taxon>Pseudomonadota</taxon>
        <taxon>Alphaproteobacteria</taxon>
        <taxon>Sphingomonadales</taxon>
        <taxon>Sphingomonadaceae</taxon>
        <taxon>Sphingomonas</taxon>
    </lineage>
</organism>
<gene>
    <name evidence="2" type="ORF">GV829_01830</name>
</gene>
<dbReference type="Proteomes" id="UP000503018">
    <property type="component" value="Chromosome"/>
</dbReference>
<dbReference type="AlphaFoldDB" id="A0A6M4AQM7"/>
<dbReference type="SUPFAM" id="SSF54427">
    <property type="entry name" value="NTF2-like"/>
    <property type="match status" value="1"/>
</dbReference>